<proteinExistence type="predicted"/>
<feature type="region of interest" description="Disordered" evidence="2">
    <location>
        <begin position="445"/>
        <end position="469"/>
    </location>
</feature>
<dbReference type="AlphaFoldDB" id="A0A6A4W8C5"/>
<dbReference type="Proteomes" id="UP000440578">
    <property type="component" value="Unassembled WGS sequence"/>
</dbReference>
<sequence length="787" mass="82476">MILSKESSPVEGLTGAGPPLEGLTGAGPPLEGLTGAGPPLKGLTGAAPPLEGLTGAGPPLEGLTGAGPPLEGLTGAGPPLEGLTGAGPPLEGLTGAGPPLEGLTGAGPPLEGLTGAGPPLEGLTGADPPLEGLTGAGPPLEGLTGAGPPLEGLTGAGPPLEGLTGAGPPLEGLTGAGPPLEGLTGAGPPLEGLTGADPPLEGLTGAGPPLEGLTGAGPPLEGLTGAGPPLEGLTGAAPPLEGLTGAGPPLEGLTGAGPPLEGRSRMGFGSSDNPSFLDPGAPWMNDQMMRDAALKLEQRKAELEAKEAELEAKEAHLTRRKNALKTHHRRLQQTTSRAKQRAKRLREQNKVLRTRNAARGQTSQRVYLAVQLLSESVAAAAELYLPHRASEARAVRICDRWFDVLNSRCKSDVKAERCAFGVQPAIEEQQRDALHSMEALMRGTVKVGQHRDDAQPRKKSRRPSSKLPFQDGIIRNCRSLPGLLSDVRDLGVTYLKTARVNQDLVENCFSQLRAMSGANTHPNAVEMQTRLRYLMMAPQPLIAVRTGSASSTPVQMEQPDRQRAQFLTGQTLNLGPSAQERPTATQPGDTAPFLSNEAMAALGAPQEQVVHAVDDLEIVFEDLESLPCDPMDDQASKDPGIPGEPLEEALSFVAGYVAAKCHRFDPTLGSKTSVAPVSTGSQPAAWIRTLSRGNLTIPSETWYATARQLEKMFREEMGDRYSSRNGLKSYLTACVEACSPGLHRRVAQKYVSTRMWLRIRWLNEGKKAEAVLRRAARQLRQHASSTL</sequence>
<evidence type="ECO:0000256" key="2">
    <source>
        <dbReference type="SAM" id="MobiDB-lite"/>
    </source>
</evidence>
<protein>
    <submittedName>
        <fullName evidence="3">Repetitive proline-rich cell wall protein 2</fullName>
    </submittedName>
</protein>
<evidence type="ECO:0000256" key="1">
    <source>
        <dbReference type="SAM" id="Coils"/>
    </source>
</evidence>
<evidence type="ECO:0000313" key="4">
    <source>
        <dbReference type="Proteomes" id="UP000440578"/>
    </source>
</evidence>
<keyword evidence="4" id="KW-1185">Reference proteome</keyword>
<feature type="coiled-coil region" evidence="1">
    <location>
        <begin position="289"/>
        <end position="355"/>
    </location>
</feature>
<name>A0A6A4W8C5_AMPAM</name>
<evidence type="ECO:0000313" key="3">
    <source>
        <dbReference type="EMBL" id="KAF0302755.1"/>
    </source>
</evidence>
<organism evidence="3 4">
    <name type="scientific">Amphibalanus amphitrite</name>
    <name type="common">Striped barnacle</name>
    <name type="synonym">Balanus amphitrite</name>
    <dbReference type="NCBI Taxonomy" id="1232801"/>
    <lineage>
        <taxon>Eukaryota</taxon>
        <taxon>Metazoa</taxon>
        <taxon>Ecdysozoa</taxon>
        <taxon>Arthropoda</taxon>
        <taxon>Crustacea</taxon>
        <taxon>Multicrustacea</taxon>
        <taxon>Cirripedia</taxon>
        <taxon>Thoracica</taxon>
        <taxon>Thoracicalcarea</taxon>
        <taxon>Balanomorpha</taxon>
        <taxon>Balanoidea</taxon>
        <taxon>Balanidae</taxon>
        <taxon>Amphibalaninae</taxon>
        <taxon>Amphibalanus</taxon>
    </lineage>
</organism>
<dbReference type="EMBL" id="VIIS01001018">
    <property type="protein sequence ID" value="KAF0302755.1"/>
    <property type="molecule type" value="Genomic_DNA"/>
</dbReference>
<keyword evidence="1" id="KW-0175">Coiled coil</keyword>
<comment type="caution">
    <text evidence="3">The sequence shown here is derived from an EMBL/GenBank/DDBJ whole genome shotgun (WGS) entry which is preliminary data.</text>
</comment>
<reference evidence="3 4" key="1">
    <citation type="submission" date="2019-07" db="EMBL/GenBank/DDBJ databases">
        <title>Draft genome assembly of a fouling barnacle, Amphibalanus amphitrite (Darwin, 1854): The first reference genome for Thecostraca.</title>
        <authorList>
            <person name="Kim W."/>
        </authorList>
    </citation>
    <scope>NUCLEOTIDE SEQUENCE [LARGE SCALE GENOMIC DNA]</scope>
    <source>
        <strain evidence="3">SNU_AA5</strain>
        <tissue evidence="3">Soma without cirri and trophi</tissue>
    </source>
</reference>
<accession>A0A6A4W8C5</accession>
<gene>
    <name evidence="3" type="primary">PRP2_2</name>
    <name evidence="3" type="ORF">FJT64_025183</name>
</gene>
<dbReference type="OrthoDB" id="6627680at2759"/>
<feature type="region of interest" description="Disordered" evidence="2">
    <location>
        <begin position="1"/>
        <end position="284"/>
    </location>
</feature>